<evidence type="ECO:0000256" key="1">
    <source>
        <dbReference type="SAM" id="Phobius"/>
    </source>
</evidence>
<evidence type="ECO:0000313" key="3">
    <source>
        <dbReference type="WBParaSite" id="SMUV_0000909801-mRNA-1"/>
    </source>
</evidence>
<keyword evidence="2" id="KW-1185">Reference proteome</keyword>
<dbReference type="AlphaFoldDB" id="A0A0N5AW16"/>
<keyword evidence="1" id="KW-0472">Membrane</keyword>
<organism evidence="2 3">
    <name type="scientific">Syphacia muris</name>
    <dbReference type="NCBI Taxonomy" id="451379"/>
    <lineage>
        <taxon>Eukaryota</taxon>
        <taxon>Metazoa</taxon>
        <taxon>Ecdysozoa</taxon>
        <taxon>Nematoda</taxon>
        <taxon>Chromadorea</taxon>
        <taxon>Rhabditida</taxon>
        <taxon>Spirurina</taxon>
        <taxon>Oxyuridomorpha</taxon>
        <taxon>Oxyuroidea</taxon>
        <taxon>Oxyuridae</taxon>
        <taxon>Syphacia</taxon>
    </lineage>
</organism>
<sequence>MESVSEEIDVDYSFVRIDFALLLIDLFRWWYIIVGDIAGRCYLLSDMKFTRVRVSLHLESDSLFTFSEEVRRRDCP</sequence>
<feature type="transmembrane region" description="Helical" evidence="1">
    <location>
        <begin position="20"/>
        <end position="43"/>
    </location>
</feature>
<keyword evidence="1" id="KW-1133">Transmembrane helix</keyword>
<keyword evidence="1" id="KW-0812">Transmembrane</keyword>
<reference evidence="3" key="1">
    <citation type="submission" date="2017-02" db="UniProtKB">
        <authorList>
            <consortium name="WormBaseParasite"/>
        </authorList>
    </citation>
    <scope>IDENTIFICATION</scope>
</reference>
<proteinExistence type="predicted"/>
<dbReference type="WBParaSite" id="SMUV_0000909801-mRNA-1">
    <property type="protein sequence ID" value="SMUV_0000909801-mRNA-1"/>
    <property type="gene ID" value="SMUV_0000909801"/>
</dbReference>
<protein>
    <submittedName>
        <fullName evidence="3">Transmembrane protein</fullName>
    </submittedName>
</protein>
<name>A0A0N5AW16_9BILA</name>
<evidence type="ECO:0000313" key="2">
    <source>
        <dbReference type="Proteomes" id="UP000046393"/>
    </source>
</evidence>
<dbReference type="Proteomes" id="UP000046393">
    <property type="component" value="Unplaced"/>
</dbReference>
<accession>A0A0N5AW16</accession>